<dbReference type="InterPro" id="IPR001547">
    <property type="entry name" value="Glyco_hydro_5"/>
</dbReference>
<evidence type="ECO:0000256" key="3">
    <source>
        <dbReference type="RuleBase" id="RU361153"/>
    </source>
</evidence>
<dbReference type="EMBL" id="LAQS01000001">
    <property type="protein sequence ID" value="KKZ75696.1"/>
    <property type="molecule type" value="Genomic_DNA"/>
</dbReference>
<reference evidence="6 7" key="1">
    <citation type="submission" date="2015-05" db="EMBL/GenBank/DDBJ databases">
        <title>Draft Genome assembly of Streptomyces showdoensis.</title>
        <authorList>
            <person name="Thapa K.K."/>
            <person name="Metsa-Ketela M."/>
        </authorList>
    </citation>
    <scope>NUCLEOTIDE SEQUENCE [LARGE SCALE GENOMIC DNA]</scope>
    <source>
        <strain evidence="6 7">ATCC 15227</strain>
    </source>
</reference>
<dbReference type="PROSITE" id="PS50231">
    <property type="entry name" value="RICIN_B_LECTIN"/>
    <property type="match status" value="1"/>
</dbReference>
<dbReference type="GO" id="GO:0000272">
    <property type="term" value="P:polysaccharide catabolic process"/>
    <property type="evidence" value="ECO:0007669"/>
    <property type="project" value="InterPro"/>
</dbReference>
<evidence type="ECO:0000259" key="5">
    <source>
        <dbReference type="SMART" id="SM00458"/>
    </source>
</evidence>
<evidence type="ECO:0000256" key="4">
    <source>
        <dbReference type="SAM" id="SignalP"/>
    </source>
</evidence>
<dbReference type="InterPro" id="IPR017853">
    <property type="entry name" value="GH"/>
</dbReference>
<dbReference type="Gene3D" id="3.20.20.80">
    <property type="entry name" value="Glycosidases"/>
    <property type="match status" value="1"/>
</dbReference>
<dbReference type="SUPFAM" id="SSF50370">
    <property type="entry name" value="Ricin B-like lectins"/>
    <property type="match status" value="1"/>
</dbReference>
<dbReference type="AlphaFoldDB" id="A0A2P2GW36"/>
<accession>A0A2P2GW36</accession>
<feature type="domain" description="Ricin B lectin" evidence="5">
    <location>
        <begin position="346"/>
        <end position="469"/>
    </location>
</feature>
<evidence type="ECO:0000256" key="2">
    <source>
        <dbReference type="ARBA" id="ARBA00023295"/>
    </source>
</evidence>
<dbReference type="Pfam" id="PF00652">
    <property type="entry name" value="Ricin_B_lectin"/>
    <property type="match status" value="1"/>
</dbReference>
<organism evidence="6 7">
    <name type="scientific">Streptomyces showdoensis</name>
    <dbReference type="NCBI Taxonomy" id="68268"/>
    <lineage>
        <taxon>Bacteria</taxon>
        <taxon>Bacillati</taxon>
        <taxon>Actinomycetota</taxon>
        <taxon>Actinomycetes</taxon>
        <taxon>Kitasatosporales</taxon>
        <taxon>Streptomycetaceae</taxon>
        <taxon>Streptomyces</taxon>
    </lineage>
</organism>
<evidence type="ECO:0000313" key="6">
    <source>
        <dbReference type="EMBL" id="KKZ75696.1"/>
    </source>
</evidence>
<comment type="caution">
    <text evidence="6">The sequence shown here is derived from an EMBL/GenBank/DDBJ whole genome shotgun (WGS) entry which is preliminary data.</text>
</comment>
<keyword evidence="7" id="KW-1185">Reference proteome</keyword>
<dbReference type="Proteomes" id="UP000265325">
    <property type="component" value="Unassembled WGS sequence"/>
</dbReference>
<dbReference type="GO" id="GO:0004553">
    <property type="term" value="F:hydrolase activity, hydrolyzing O-glycosyl compounds"/>
    <property type="evidence" value="ECO:0007669"/>
    <property type="project" value="InterPro"/>
</dbReference>
<feature type="signal peptide" evidence="4">
    <location>
        <begin position="1"/>
        <end position="23"/>
    </location>
</feature>
<name>A0A2P2GW36_STREW</name>
<dbReference type="InterPro" id="IPR000772">
    <property type="entry name" value="Ricin_B_lectin"/>
</dbReference>
<evidence type="ECO:0000313" key="7">
    <source>
        <dbReference type="Proteomes" id="UP000265325"/>
    </source>
</evidence>
<dbReference type="RefSeq" id="WP_046905397.1">
    <property type="nucleotide sequence ID" value="NZ_BAAAXG010000028.1"/>
</dbReference>
<dbReference type="CDD" id="cd23418">
    <property type="entry name" value="beta-trefoil_Ricin_XLN-like"/>
    <property type="match status" value="1"/>
</dbReference>
<gene>
    <name evidence="6" type="ORF">VO63_00270</name>
</gene>
<comment type="similarity">
    <text evidence="3">Belongs to the glycosyl hydrolase 5 (cellulase A) family.</text>
</comment>
<keyword evidence="2 3" id="KW-0326">Glycosidase</keyword>
<dbReference type="Gene3D" id="2.80.10.50">
    <property type="match status" value="1"/>
</dbReference>
<protein>
    <recommendedName>
        <fullName evidence="5">Ricin B lectin domain-containing protein</fullName>
    </recommendedName>
</protein>
<proteinExistence type="inferred from homology"/>
<feature type="chain" id="PRO_5038568469" description="Ricin B lectin domain-containing protein" evidence="4">
    <location>
        <begin position="24"/>
        <end position="469"/>
    </location>
</feature>
<dbReference type="InterPro" id="IPR035992">
    <property type="entry name" value="Ricin_B-like_lectins"/>
</dbReference>
<sequence length="469" mass="50742">MSTSRRALAFMAAGCLSLIGLQAGPLAAEAAAATDSGRFQGVNWADPRDNYASDELVLSGLSKTDDFPTTYAKSSAIIGQFQSKFGVNTVRLPVNPATVNGAYWQSYTGAIDAAVHKGAKVLLGYWEAPETKDGRIDNQASYDAMWSTILAKYGDNRQVYFEPMNEPFGYTAAQWTDVAARWLTDHGQNIARERVFVGGTGYSEDVRPVCADSRLAGTHLSLHHYGFWHGDWKDRAQWSADLRTKVGGCASRTVLTEFGANLAGGLDYNGPTNGSHEIAYLQGDTDTLRELGMGSVYWPGLRNGDWYSLTELQGTGTNLTLRTVNQSAADRLAWAWFGTGRPSVQNGVLRGVGSGHCLDVPGASKEAGSSLIIWWCTAGSANQQWAYTPEKELRVYGNMCLDADHGGRGLIIWYCNGGDNQKWNLNADGTVTNQQNGFNLDVSGAATAPGSSVALWYGNGAPNQRWQRS</sequence>
<evidence type="ECO:0000256" key="1">
    <source>
        <dbReference type="ARBA" id="ARBA00022801"/>
    </source>
</evidence>
<dbReference type="SMART" id="SM00458">
    <property type="entry name" value="RICIN"/>
    <property type="match status" value="1"/>
</dbReference>
<keyword evidence="1 3" id="KW-0378">Hydrolase</keyword>
<keyword evidence="4" id="KW-0732">Signal</keyword>
<dbReference type="Pfam" id="PF00150">
    <property type="entry name" value="Cellulase"/>
    <property type="match status" value="1"/>
</dbReference>
<dbReference type="SUPFAM" id="SSF51445">
    <property type="entry name" value="(Trans)glycosidases"/>
    <property type="match status" value="1"/>
</dbReference>